<proteinExistence type="predicted"/>
<dbReference type="AlphaFoldDB" id="A0A328DCP7"/>
<gene>
    <name evidence="2" type="ORF">DM860_009782</name>
</gene>
<organism evidence="2 3">
    <name type="scientific">Cuscuta australis</name>
    <dbReference type="NCBI Taxonomy" id="267555"/>
    <lineage>
        <taxon>Eukaryota</taxon>
        <taxon>Viridiplantae</taxon>
        <taxon>Streptophyta</taxon>
        <taxon>Embryophyta</taxon>
        <taxon>Tracheophyta</taxon>
        <taxon>Spermatophyta</taxon>
        <taxon>Magnoliopsida</taxon>
        <taxon>eudicotyledons</taxon>
        <taxon>Gunneridae</taxon>
        <taxon>Pentapetalae</taxon>
        <taxon>asterids</taxon>
        <taxon>lamiids</taxon>
        <taxon>Solanales</taxon>
        <taxon>Convolvulaceae</taxon>
        <taxon>Cuscuteae</taxon>
        <taxon>Cuscuta</taxon>
        <taxon>Cuscuta subgen. Grammica</taxon>
        <taxon>Cuscuta sect. Cleistogrammica</taxon>
    </lineage>
</organism>
<reference evidence="2 3" key="1">
    <citation type="submission" date="2018-06" db="EMBL/GenBank/DDBJ databases">
        <title>The Genome of Cuscuta australis (Dodder) Provides Insight into the Evolution of Plant Parasitism.</title>
        <authorList>
            <person name="Liu H."/>
        </authorList>
    </citation>
    <scope>NUCLEOTIDE SEQUENCE [LARGE SCALE GENOMIC DNA]</scope>
    <source>
        <strain evidence="3">cv. Yunnan</strain>
        <tissue evidence="2">Vines</tissue>
    </source>
</reference>
<evidence type="ECO:0000313" key="3">
    <source>
        <dbReference type="Proteomes" id="UP000249390"/>
    </source>
</evidence>
<name>A0A328DCP7_9ASTE</name>
<sequence length="91" mass="10175">MAISKPKVIICALFVICLSLSHARILKNNNPCKFYDVLMELGFSPSKIEKYKGLSANINRVSPGGPDPHHHNTPFAAQREAGMQYRSTIYK</sequence>
<evidence type="ECO:0000256" key="1">
    <source>
        <dbReference type="SAM" id="SignalP"/>
    </source>
</evidence>
<accession>A0A328DCP7</accession>
<dbReference type="Proteomes" id="UP000249390">
    <property type="component" value="Unassembled WGS sequence"/>
</dbReference>
<evidence type="ECO:0000313" key="2">
    <source>
        <dbReference type="EMBL" id="RAL43000.1"/>
    </source>
</evidence>
<feature type="chain" id="PRO_5016390965" evidence="1">
    <location>
        <begin position="24"/>
        <end position="91"/>
    </location>
</feature>
<feature type="signal peptide" evidence="1">
    <location>
        <begin position="1"/>
        <end position="23"/>
    </location>
</feature>
<keyword evidence="1" id="KW-0732">Signal</keyword>
<comment type="caution">
    <text evidence="2">The sequence shown here is derived from an EMBL/GenBank/DDBJ whole genome shotgun (WGS) entry which is preliminary data.</text>
</comment>
<dbReference type="EMBL" id="NQVE01000161">
    <property type="protein sequence ID" value="RAL43000.1"/>
    <property type="molecule type" value="Genomic_DNA"/>
</dbReference>
<keyword evidence="3" id="KW-1185">Reference proteome</keyword>
<protein>
    <submittedName>
        <fullName evidence="2">Uncharacterized protein</fullName>
    </submittedName>
</protein>